<dbReference type="RefSeq" id="WP_308427351.1">
    <property type="nucleotide sequence ID" value="NZ_BMRC01000030.1"/>
</dbReference>
<evidence type="ECO:0000313" key="2">
    <source>
        <dbReference type="EMBL" id="MFB9202710.1"/>
    </source>
</evidence>
<comment type="caution">
    <text evidence="2">The sequence shown here is derived from an EMBL/GenBank/DDBJ whole genome shotgun (WGS) entry which is preliminary data.</text>
</comment>
<reference evidence="2 3" key="1">
    <citation type="submission" date="2024-09" db="EMBL/GenBank/DDBJ databases">
        <authorList>
            <person name="Sun Q."/>
            <person name="Mori K."/>
        </authorList>
    </citation>
    <scope>NUCLEOTIDE SEQUENCE [LARGE SCALE GENOMIC DNA]</scope>
    <source>
        <strain evidence="2 3">CCM 3426</strain>
    </source>
</reference>
<keyword evidence="3" id="KW-1185">Reference proteome</keyword>
<dbReference type="InterPro" id="IPR000089">
    <property type="entry name" value="Biotin_lipoyl"/>
</dbReference>
<dbReference type="PROSITE" id="PS50968">
    <property type="entry name" value="BIOTINYL_LIPOYL"/>
    <property type="match status" value="1"/>
</dbReference>
<dbReference type="CDD" id="cd06849">
    <property type="entry name" value="lipoyl_domain"/>
    <property type="match status" value="1"/>
</dbReference>
<dbReference type="EMBL" id="JBHMEI010000012">
    <property type="protein sequence ID" value="MFB9202710.1"/>
    <property type="molecule type" value="Genomic_DNA"/>
</dbReference>
<organism evidence="2 3">
    <name type="scientific">Nonomuraea spiralis</name>
    <dbReference type="NCBI Taxonomy" id="46182"/>
    <lineage>
        <taxon>Bacteria</taxon>
        <taxon>Bacillati</taxon>
        <taxon>Actinomycetota</taxon>
        <taxon>Actinomycetes</taxon>
        <taxon>Streptosporangiales</taxon>
        <taxon>Streptosporangiaceae</taxon>
        <taxon>Nonomuraea</taxon>
    </lineage>
</organism>
<evidence type="ECO:0000313" key="3">
    <source>
        <dbReference type="Proteomes" id="UP001589647"/>
    </source>
</evidence>
<dbReference type="Proteomes" id="UP001589647">
    <property type="component" value="Unassembled WGS sequence"/>
</dbReference>
<accession>A0ABV5IDT0</accession>
<name>A0ABV5IDT0_9ACTN</name>
<sequence length="74" mass="8105">MLLNWRKRPGQEVELNDILVDIETDKFILEFPTPATGVLAGIIKNEGDHVSSEELIAIIERRDGPGAPASAHEA</sequence>
<dbReference type="InterPro" id="IPR011053">
    <property type="entry name" value="Single_hybrid_motif"/>
</dbReference>
<protein>
    <submittedName>
        <fullName evidence="2">Biotin/lipoyl-containing protein</fullName>
    </submittedName>
</protein>
<feature type="domain" description="Lipoyl-binding" evidence="1">
    <location>
        <begin position="1"/>
        <end position="60"/>
    </location>
</feature>
<gene>
    <name evidence="2" type="ORF">ACFFV7_16050</name>
</gene>
<dbReference type="Gene3D" id="2.40.50.100">
    <property type="match status" value="1"/>
</dbReference>
<dbReference type="Pfam" id="PF00364">
    <property type="entry name" value="Biotin_lipoyl"/>
    <property type="match status" value="1"/>
</dbReference>
<proteinExistence type="predicted"/>
<dbReference type="SUPFAM" id="SSF51230">
    <property type="entry name" value="Single hybrid motif"/>
    <property type="match status" value="1"/>
</dbReference>
<evidence type="ECO:0000259" key="1">
    <source>
        <dbReference type="PROSITE" id="PS50968"/>
    </source>
</evidence>